<dbReference type="Proteomes" id="UP000310574">
    <property type="component" value="Unassembled WGS sequence"/>
</dbReference>
<comment type="caution">
    <text evidence="1">The sequence shown here is derived from an EMBL/GenBank/DDBJ whole genome shotgun (WGS) entry which is preliminary data.</text>
</comment>
<accession>A0AAQ2DDM9</accession>
<proteinExistence type="predicted"/>
<sequence length="252" mass="28993">MLHAFNQGKSHLYRRYLGHREMGEKRVCEEDEITALLMGPLDYMPASAVELFWRGLVERQGHGISPGFPSATASHVRMRFWPRRGIEPDLVVELGWASGERRILLVEFKWNAPLSGEWQLQRQWLEYLTEEERADAYHLFIAPDISSGLNAVSSHDVWNGQLILHSWISVLNGLRHIKTEYVGLQSWIRQTEVFLDKLGIVRFEGFHGLGMPPTLDRSPVFWRPLGGFHEIVAPSFPTNPISTIHCFWNPTP</sequence>
<dbReference type="AlphaFoldDB" id="A0AAQ2DDM9"/>
<evidence type="ECO:0008006" key="3">
    <source>
        <dbReference type="Google" id="ProtNLM"/>
    </source>
</evidence>
<dbReference type="EMBL" id="SSBS01000002">
    <property type="protein sequence ID" value="THF34229.1"/>
    <property type="molecule type" value="Genomic_DNA"/>
</dbReference>
<protein>
    <recommendedName>
        <fullName evidence="3">PD-(D/E)XK nuclease family protein</fullName>
    </recommendedName>
</protein>
<organism evidence="1 2">
    <name type="scientific">Pseudomonas atacamensis</name>
    <dbReference type="NCBI Taxonomy" id="2565368"/>
    <lineage>
        <taxon>Bacteria</taxon>
        <taxon>Pseudomonadati</taxon>
        <taxon>Pseudomonadota</taxon>
        <taxon>Gammaproteobacteria</taxon>
        <taxon>Pseudomonadales</taxon>
        <taxon>Pseudomonadaceae</taxon>
        <taxon>Pseudomonas</taxon>
    </lineage>
</organism>
<evidence type="ECO:0000313" key="1">
    <source>
        <dbReference type="EMBL" id="THF34229.1"/>
    </source>
</evidence>
<dbReference type="RefSeq" id="WP_136492496.1">
    <property type="nucleotide sequence ID" value="NZ_CP077081.1"/>
</dbReference>
<gene>
    <name evidence="1" type="ORF">E5170_08110</name>
</gene>
<reference evidence="1 2" key="1">
    <citation type="submission" date="2019-04" db="EMBL/GenBank/DDBJ databases">
        <title>Draft genome sequence of Pseudomonas sp. M7D1 isolated from rhizosphere of plant the flowery desert.</title>
        <authorList>
            <person name="Poblete-Morales M."/>
            <person name="Plaza N."/>
            <person name="Corsini G."/>
            <person name="Silva E."/>
        </authorList>
    </citation>
    <scope>NUCLEOTIDE SEQUENCE [LARGE SCALE GENOMIC DNA]</scope>
    <source>
        <strain evidence="1 2">M7D1</strain>
    </source>
</reference>
<evidence type="ECO:0000313" key="2">
    <source>
        <dbReference type="Proteomes" id="UP000310574"/>
    </source>
</evidence>
<name>A0AAQ2DDM9_9PSED</name>